<reference evidence="2" key="1">
    <citation type="submission" date="2016-11" db="EMBL/GenBank/DDBJ databases">
        <authorList>
            <person name="Varghese N."/>
            <person name="Submissions S."/>
        </authorList>
    </citation>
    <scope>NUCLEOTIDE SEQUENCE [LARGE SCALE GENOMIC DNA]</scope>
    <source>
        <strain evidence="2">DSM 24724</strain>
    </source>
</reference>
<name>A0A1M7AHJ8_9FLAO</name>
<gene>
    <name evidence="1" type="ORF">SAMN05444484_1011431</name>
</gene>
<evidence type="ECO:0000313" key="2">
    <source>
        <dbReference type="Proteomes" id="UP000184028"/>
    </source>
</evidence>
<dbReference type="EMBL" id="FRBT01000001">
    <property type="protein sequence ID" value="SHL41969.1"/>
    <property type="molecule type" value="Genomic_DNA"/>
</dbReference>
<evidence type="ECO:0000313" key="1">
    <source>
        <dbReference type="EMBL" id="SHL41969.1"/>
    </source>
</evidence>
<sequence length="300" mass="34911">MRILIALTIAIVTFSCSNKDKSNIPNSERLQNLPEKTEKKITELNENIHYLGFVNKFYFSNKNEAYIELYFTKDDITTEEYNKLEKLTDSLIYQDDENSRNRFPASLSAKHFDLRGLSKLAIYDENNKFVCNADFARVEYLNHSISPCFIAVYKTDKKIKSDNYYGISNFEKNLETANYIITKDTLITQKVLNKLNVPKSYGGLENNGTHIVFKQNNNVISIVNSENFAYIVLLNGEEFKVIYKSPEPENINDLRVIPIMKNNFPYLLTRNSKPDTDISWDNLLYYDGNKYTNATRQRIE</sequence>
<keyword evidence="2" id="KW-1185">Reference proteome</keyword>
<protein>
    <submittedName>
        <fullName evidence="1">Uncharacterized protein</fullName>
    </submittedName>
</protein>
<organism evidence="1 2">
    <name type="scientific">Flavobacterium chilense</name>
    <dbReference type="NCBI Taxonomy" id="946677"/>
    <lineage>
        <taxon>Bacteria</taxon>
        <taxon>Pseudomonadati</taxon>
        <taxon>Bacteroidota</taxon>
        <taxon>Flavobacteriia</taxon>
        <taxon>Flavobacteriales</taxon>
        <taxon>Flavobacteriaceae</taxon>
        <taxon>Flavobacterium</taxon>
    </lineage>
</organism>
<dbReference type="OrthoDB" id="1344822at2"/>
<proteinExistence type="predicted"/>
<dbReference type="Proteomes" id="UP000184028">
    <property type="component" value="Unassembled WGS sequence"/>
</dbReference>
<dbReference type="RefSeq" id="WP_068840816.1">
    <property type="nucleotide sequence ID" value="NZ_FRBT01000001.1"/>
</dbReference>
<dbReference type="AlphaFoldDB" id="A0A1M7AHJ8"/>
<accession>A0A1M7AHJ8</accession>
<dbReference type="PROSITE" id="PS51257">
    <property type="entry name" value="PROKAR_LIPOPROTEIN"/>
    <property type="match status" value="1"/>
</dbReference>